<feature type="transmembrane region" description="Helical" evidence="1">
    <location>
        <begin position="14"/>
        <end position="34"/>
    </location>
</feature>
<feature type="transmembrane region" description="Helical" evidence="1">
    <location>
        <begin position="180"/>
        <end position="199"/>
    </location>
</feature>
<evidence type="ECO:0000313" key="3">
    <source>
        <dbReference type="Proteomes" id="UP000024635"/>
    </source>
</evidence>
<organism evidence="2 3">
    <name type="scientific">Ancylostoma ceylanicum</name>
    <dbReference type="NCBI Taxonomy" id="53326"/>
    <lineage>
        <taxon>Eukaryota</taxon>
        <taxon>Metazoa</taxon>
        <taxon>Ecdysozoa</taxon>
        <taxon>Nematoda</taxon>
        <taxon>Chromadorea</taxon>
        <taxon>Rhabditida</taxon>
        <taxon>Rhabditina</taxon>
        <taxon>Rhabditomorpha</taxon>
        <taxon>Strongyloidea</taxon>
        <taxon>Ancylostomatidae</taxon>
        <taxon>Ancylostomatinae</taxon>
        <taxon>Ancylostoma</taxon>
    </lineage>
</organism>
<evidence type="ECO:0000256" key="1">
    <source>
        <dbReference type="SAM" id="Phobius"/>
    </source>
</evidence>
<keyword evidence="1" id="KW-0812">Transmembrane</keyword>
<reference evidence="3" key="1">
    <citation type="journal article" date="2015" name="Nat. Genet.">
        <title>The genome and transcriptome of the zoonotic hookworm Ancylostoma ceylanicum identify infection-specific gene families.</title>
        <authorList>
            <person name="Schwarz E.M."/>
            <person name="Hu Y."/>
            <person name="Antoshechkin I."/>
            <person name="Miller M.M."/>
            <person name="Sternberg P.W."/>
            <person name="Aroian R.V."/>
        </authorList>
    </citation>
    <scope>NUCLEOTIDE SEQUENCE</scope>
    <source>
        <strain evidence="3">HY135</strain>
    </source>
</reference>
<accession>A0A016VSS6</accession>
<keyword evidence="3" id="KW-1185">Reference proteome</keyword>
<gene>
    <name evidence="2" type="primary">Acey_s0005.g2281</name>
    <name evidence="2" type="ORF">Y032_0005g2281</name>
</gene>
<dbReference type="AlphaFoldDB" id="A0A016VSS6"/>
<keyword evidence="1" id="KW-1133">Transmembrane helix</keyword>
<evidence type="ECO:0000313" key="2">
    <source>
        <dbReference type="EMBL" id="EYC29828.1"/>
    </source>
</evidence>
<feature type="transmembrane region" description="Helical" evidence="1">
    <location>
        <begin position="105"/>
        <end position="125"/>
    </location>
</feature>
<comment type="caution">
    <text evidence="2">The sequence shown here is derived from an EMBL/GenBank/DDBJ whole genome shotgun (WGS) entry which is preliminary data.</text>
</comment>
<dbReference type="OrthoDB" id="5862640at2759"/>
<feature type="transmembrane region" description="Helical" evidence="1">
    <location>
        <begin position="145"/>
        <end position="168"/>
    </location>
</feature>
<keyword evidence="1" id="KW-0472">Membrane</keyword>
<dbReference type="Proteomes" id="UP000024635">
    <property type="component" value="Unassembled WGS sequence"/>
</dbReference>
<sequence>MVVWLSSRDLRRKYIYAIALDACEAVNGVSYILVGIGRGLALVGDYLTEPITVRQCFLEASLLVGGLSTMGPAGDVIISSQHCPIISSTAPWTGVALQCTMYASFHYIFIVSAYIVAFVSVFVVWRISKRYSVGRKSRDNRLSAILITAGSSIILIGSKSAVMLSTLWKFYRFNNFIVTLTYSMPGFLSIAGTVINFVFRPDYRKQFFSMVHIRDPFMQASISNAQTMSVKARMSVAAHAKF</sequence>
<protein>
    <submittedName>
        <fullName evidence="2">Uncharacterized protein</fullName>
    </submittedName>
</protein>
<dbReference type="EMBL" id="JARK01001341">
    <property type="protein sequence ID" value="EYC29828.1"/>
    <property type="molecule type" value="Genomic_DNA"/>
</dbReference>
<proteinExistence type="predicted"/>
<name>A0A016VSS6_9BILA</name>